<comment type="similarity">
    <text evidence="2">Belongs to the kinesin light chain family.</text>
</comment>
<keyword evidence="3" id="KW-0963">Cytoplasm</keyword>
<proteinExistence type="inferred from homology"/>
<dbReference type="PANTHER" id="PTHR45783">
    <property type="entry name" value="KINESIN LIGHT CHAIN"/>
    <property type="match status" value="1"/>
</dbReference>
<sequence>MKFLDKITKATEHKLIDNIITIWKKLKPSKGYWVIASSVIAFIFSQSRSWQWAEALASYADKQTEYVTWWKIVSSIAIEFAEPVDWGLVGLGVFVLIVVTYAFGKESDLKSYDSVLKEVRDNTLQNDYFVRELERKNSEIDSLSIKLKNSFSENERINLSYKMEKLVADIEDWKKKAKELQARLNEYSSEVEIVENIEEILSSKGINEALNYLESIDFTRDEVRNEENAKALLIQADLYNLRNEYMKAEETYKKSIKFNRTFSNSLDFVNYLSKQNNVKEALRQLNIMKLEVDFSENEKLIYLGSVANSHAKQNQLEEAEKAYLEALALYRALAKTNPSAYNPDVATTLNNLAVLYRARNQLEEAEKAYLEALALYRALAKTNPSAYNPDVAMTLNNLAVLYSNRNQLEEAEKAYLEALALYRDLAKTNPSAYNPDVAMTLNNLAVLYRARNQLEEAEKAYLEALALYRDLAKTNPSAYNPDVATTLNNLAVLYSDRNQLEEAEKAYLEALALRRDLAKTNPSAYNPDVATTLNNLAILYRDRNQLEEAEKAYLEALALRRDLAKTNPSAYNPDVATTLNNLAILYRDRNQLEEAEKAYLEALALRRDLAKTNPSAYGIDCANTLIMGVDLLDQPKEYLDEAEKLLKVYDGVYGAERLLRIIKQVRGR</sequence>
<dbReference type="SMART" id="SM00028">
    <property type="entry name" value="TPR"/>
    <property type="match status" value="8"/>
</dbReference>
<evidence type="ECO:0000256" key="3">
    <source>
        <dbReference type="ARBA" id="ARBA00022490"/>
    </source>
</evidence>
<dbReference type="GO" id="GO:0019894">
    <property type="term" value="F:kinesin binding"/>
    <property type="evidence" value="ECO:0007669"/>
    <property type="project" value="TreeGrafter"/>
</dbReference>
<evidence type="ECO:0000256" key="2">
    <source>
        <dbReference type="ARBA" id="ARBA00009622"/>
    </source>
</evidence>
<feature type="repeat" description="TPR" evidence="10">
    <location>
        <begin position="438"/>
        <end position="471"/>
    </location>
</feature>
<evidence type="ECO:0000256" key="1">
    <source>
        <dbReference type="ARBA" id="ARBA00004245"/>
    </source>
</evidence>
<keyword evidence="5" id="KW-0677">Repeat</keyword>
<evidence type="ECO:0000256" key="7">
    <source>
        <dbReference type="ARBA" id="ARBA00023054"/>
    </source>
</evidence>
<dbReference type="InterPro" id="IPR002151">
    <property type="entry name" value="Kinesin_light"/>
</dbReference>
<dbReference type="GO" id="GO:0005737">
    <property type="term" value="C:cytoplasm"/>
    <property type="evidence" value="ECO:0007669"/>
    <property type="project" value="TreeGrafter"/>
</dbReference>
<keyword evidence="8" id="KW-0505">Motor protein</keyword>
<dbReference type="AlphaFoldDB" id="A0A6S6T5J6"/>
<evidence type="ECO:0000313" key="12">
    <source>
        <dbReference type="EMBL" id="CAA6811977.1"/>
    </source>
</evidence>
<dbReference type="InterPro" id="IPR019734">
    <property type="entry name" value="TPR_rpt"/>
</dbReference>
<feature type="repeat" description="TPR" evidence="10">
    <location>
        <begin position="576"/>
        <end position="609"/>
    </location>
</feature>
<dbReference type="EMBL" id="CACVAS010000058">
    <property type="protein sequence ID" value="CAA6811977.1"/>
    <property type="molecule type" value="Genomic_DNA"/>
</dbReference>
<feature type="coiled-coil region" evidence="11">
    <location>
        <begin position="408"/>
        <end position="474"/>
    </location>
</feature>
<dbReference type="Pfam" id="PF13374">
    <property type="entry name" value="TPR_10"/>
    <property type="match status" value="5"/>
</dbReference>
<keyword evidence="6 10" id="KW-0802">TPR repeat</keyword>
<organism evidence="12">
    <name type="scientific">uncultured Sulfurovum sp</name>
    <dbReference type="NCBI Taxonomy" id="269237"/>
    <lineage>
        <taxon>Bacteria</taxon>
        <taxon>Pseudomonadati</taxon>
        <taxon>Campylobacterota</taxon>
        <taxon>Epsilonproteobacteria</taxon>
        <taxon>Campylobacterales</taxon>
        <taxon>Sulfurovaceae</taxon>
        <taxon>Sulfurovum</taxon>
        <taxon>environmental samples</taxon>
    </lineage>
</organism>
<feature type="coiled-coil region" evidence="11">
    <location>
        <begin position="163"/>
        <end position="197"/>
    </location>
</feature>
<dbReference type="SUPFAM" id="SSF48452">
    <property type="entry name" value="TPR-like"/>
    <property type="match status" value="2"/>
</dbReference>
<keyword evidence="7 11" id="KW-0175">Coiled coil</keyword>
<evidence type="ECO:0000256" key="5">
    <source>
        <dbReference type="ARBA" id="ARBA00022737"/>
    </source>
</evidence>
<name>A0A6S6T5J6_9BACT</name>
<evidence type="ECO:0000256" key="10">
    <source>
        <dbReference type="PROSITE-ProRule" id="PRU00339"/>
    </source>
</evidence>
<accession>A0A6S6T5J6</accession>
<dbReference type="PROSITE" id="PS50005">
    <property type="entry name" value="TPR"/>
    <property type="match status" value="5"/>
</dbReference>
<feature type="repeat" description="TPR" evidence="10">
    <location>
        <begin position="530"/>
        <end position="563"/>
    </location>
</feature>
<evidence type="ECO:0000256" key="8">
    <source>
        <dbReference type="ARBA" id="ARBA00023175"/>
    </source>
</evidence>
<evidence type="ECO:0000256" key="11">
    <source>
        <dbReference type="SAM" id="Coils"/>
    </source>
</evidence>
<evidence type="ECO:0000256" key="4">
    <source>
        <dbReference type="ARBA" id="ARBA00022701"/>
    </source>
</evidence>
<gene>
    <name evidence="12" type="ORF">HELGO_WM235</name>
</gene>
<evidence type="ECO:0000256" key="9">
    <source>
        <dbReference type="ARBA" id="ARBA00023212"/>
    </source>
</evidence>
<dbReference type="GO" id="GO:0005871">
    <property type="term" value="C:kinesin complex"/>
    <property type="evidence" value="ECO:0007669"/>
    <property type="project" value="InterPro"/>
</dbReference>
<feature type="repeat" description="TPR" evidence="10">
    <location>
        <begin position="484"/>
        <end position="517"/>
    </location>
</feature>
<keyword evidence="4" id="KW-0493">Microtubule</keyword>
<keyword evidence="9" id="KW-0206">Cytoskeleton</keyword>
<dbReference type="InterPro" id="IPR011990">
    <property type="entry name" value="TPR-like_helical_dom_sf"/>
</dbReference>
<dbReference type="GO" id="GO:0007018">
    <property type="term" value="P:microtubule-based movement"/>
    <property type="evidence" value="ECO:0007669"/>
    <property type="project" value="TreeGrafter"/>
</dbReference>
<dbReference type="SUPFAM" id="SSF81901">
    <property type="entry name" value="HCP-like"/>
    <property type="match status" value="1"/>
</dbReference>
<comment type="subcellular location">
    <subcellularLocation>
        <location evidence="1">Cytoplasm</location>
        <location evidence="1">Cytoskeleton</location>
    </subcellularLocation>
</comment>
<protein>
    <submittedName>
        <fullName evidence="12">Uncharacterized protein</fullName>
    </submittedName>
</protein>
<dbReference type="GO" id="GO:0005874">
    <property type="term" value="C:microtubule"/>
    <property type="evidence" value="ECO:0007669"/>
    <property type="project" value="UniProtKB-KW"/>
</dbReference>
<dbReference type="PANTHER" id="PTHR45783:SF3">
    <property type="entry name" value="KINESIN LIGHT CHAIN"/>
    <property type="match status" value="1"/>
</dbReference>
<reference evidence="12" key="1">
    <citation type="submission" date="2020-01" db="EMBL/GenBank/DDBJ databases">
        <authorList>
            <person name="Meier V. D."/>
            <person name="Meier V D."/>
        </authorList>
    </citation>
    <scope>NUCLEOTIDE SEQUENCE</scope>
    <source>
        <strain evidence="12">HLG_WM_MAG_01</strain>
    </source>
</reference>
<dbReference type="Pfam" id="PF13424">
    <property type="entry name" value="TPR_12"/>
    <property type="match status" value="1"/>
</dbReference>
<evidence type="ECO:0000256" key="6">
    <source>
        <dbReference type="ARBA" id="ARBA00022803"/>
    </source>
</evidence>
<feature type="repeat" description="TPR" evidence="10">
    <location>
        <begin position="392"/>
        <end position="425"/>
    </location>
</feature>
<dbReference type="Gene3D" id="1.25.40.10">
    <property type="entry name" value="Tetratricopeptide repeat domain"/>
    <property type="match status" value="3"/>
</dbReference>